<feature type="chain" id="PRO_5024273290" description="Discoidin domain-containing protein" evidence="2">
    <location>
        <begin position="18"/>
        <end position="251"/>
    </location>
</feature>
<name>A0A5R8KDK3_9BACT</name>
<dbReference type="Proteomes" id="UP000306196">
    <property type="component" value="Unassembled WGS sequence"/>
</dbReference>
<dbReference type="InterPro" id="IPR008979">
    <property type="entry name" value="Galactose-bd-like_sf"/>
</dbReference>
<reference evidence="3 4" key="1">
    <citation type="submission" date="2019-05" db="EMBL/GenBank/DDBJ databases">
        <title>Verrucobacter flavum gen. nov., sp. nov. a new member of the family Verrucomicrobiaceae.</title>
        <authorList>
            <person name="Szuroczki S."/>
            <person name="Abbaszade G."/>
            <person name="Szabo A."/>
            <person name="Felfoldi T."/>
            <person name="Schumann P."/>
            <person name="Boka K."/>
            <person name="Keki Z."/>
            <person name="Toumi M."/>
            <person name="Toth E."/>
        </authorList>
    </citation>
    <scope>NUCLEOTIDE SEQUENCE [LARGE SCALE GENOMIC DNA]</scope>
    <source>
        <strain evidence="3 4">MG-N-17</strain>
    </source>
</reference>
<feature type="compositionally biased region" description="Low complexity" evidence="1">
    <location>
        <begin position="30"/>
        <end position="48"/>
    </location>
</feature>
<evidence type="ECO:0008006" key="5">
    <source>
        <dbReference type="Google" id="ProtNLM"/>
    </source>
</evidence>
<feature type="signal peptide" evidence="2">
    <location>
        <begin position="1"/>
        <end position="17"/>
    </location>
</feature>
<feature type="region of interest" description="Disordered" evidence="1">
    <location>
        <begin position="24"/>
        <end position="51"/>
    </location>
</feature>
<evidence type="ECO:0000256" key="2">
    <source>
        <dbReference type="SAM" id="SignalP"/>
    </source>
</evidence>
<dbReference type="PROSITE" id="PS51257">
    <property type="entry name" value="PROKAR_LIPOPROTEIN"/>
    <property type="match status" value="1"/>
</dbReference>
<evidence type="ECO:0000313" key="4">
    <source>
        <dbReference type="Proteomes" id="UP000306196"/>
    </source>
</evidence>
<gene>
    <name evidence="3" type="ORF">FEM03_17025</name>
</gene>
<protein>
    <recommendedName>
        <fullName evidence="5">Discoidin domain-containing protein</fullName>
    </recommendedName>
</protein>
<evidence type="ECO:0000313" key="3">
    <source>
        <dbReference type="EMBL" id="TLD69659.1"/>
    </source>
</evidence>
<proteinExistence type="predicted"/>
<keyword evidence="4" id="KW-1185">Reference proteome</keyword>
<sequence length="251" mass="26973">MKLKSSIVLTSSLVAAAITLTSCGKKPEEGGTTTAPAAETSAAPELPAGDLVDITPAYPKPMFIGTPVPPGDIANLEKPDPEAVKARLTFKVPKGAENVAKGKTVTSSDDFPIIGTLDLVTDGDADGADGCYVELKPGHQWVQIDLGAEYQAWQILLWHFHKQEAVYFDVNVQISNDPEFKNEVTTVYNNDHDDTAGLGKGSDPAYVETNHGRLINGKGAKGRYVRFYSNGNTANEMNHYIEAHVYATPVK</sequence>
<dbReference type="AlphaFoldDB" id="A0A5R8KDK3"/>
<organism evidence="3 4">
    <name type="scientific">Phragmitibacter flavus</name>
    <dbReference type="NCBI Taxonomy" id="2576071"/>
    <lineage>
        <taxon>Bacteria</taxon>
        <taxon>Pseudomonadati</taxon>
        <taxon>Verrucomicrobiota</taxon>
        <taxon>Verrucomicrobiia</taxon>
        <taxon>Verrucomicrobiales</taxon>
        <taxon>Verrucomicrobiaceae</taxon>
        <taxon>Phragmitibacter</taxon>
    </lineage>
</organism>
<dbReference type="EMBL" id="VAUV01000012">
    <property type="protein sequence ID" value="TLD69659.1"/>
    <property type="molecule type" value="Genomic_DNA"/>
</dbReference>
<dbReference type="SUPFAM" id="SSF49785">
    <property type="entry name" value="Galactose-binding domain-like"/>
    <property type="match status" value="1"/>
</dbReference>
<evidence type="ECO:0000256" key="1">
    <source>
        <dbReference type="SAM" id="MobiDB-lite"/>
    </source>
</evidence>
<keyword evidence="2" id="KW-0732">Signal</keyword>
<accession>A0A5R8KDK3</accession>
<comment type="caution">
    <text evidence="3">The sequence shown here is derived from an EMBL/GenBank/DDBJ whole genome shotgun (WGS) entry which is preliminary data.</text>
</comment>
<dbReference type="Gene3D" id="2.60.120.260">
    <property type="entry name" value="Galactose-binding domain-like"/>
    <property type="match status" value="1"/>
</dbReference>
<dbReference type="RefSeq" id="WP_138087488.1">
    <property type="nucleotide sequence ID" value="NZ_VAUV01000012.1"/>
</dbReference>
<dbReference type="OrthoDB" id="9790704at2"/>